<protein>
    <submittedName>
        <fullName evidence="1">Uncharacterized protein</fullName>
    </submittedName>
</protein>
<name>A0A919Q6F0_9ACTN</name>
<keyword evidence="2" id="KW-1185">Reference proteome</keyword>
<comment type="caution">
    <text evidence="1">The sequence shown here is derived from an EMBL/GenBank/DDBJ whole genome shotgun (WGS) entry which is preliminary data.</text>
</comment>
<evidence type="ECO:0000313" key="1">
    <source>
        <dbReference type="EMBL" id="GIH21808.1"/>
    </source>
</evidence>
<gene>
    <name evidence="1" type="ORF">Aph01nite_01180</name>
</gene>
<dbReference type="RefSeq" id="WP_204038684.1">
    <property type="nucleotide sequence ID" value="NZ_BOOA01000001.1"/>
</dbReference>
<reference evidence="1" key="1">
    <citation type="submission" date="2021-01" db="EMBL/GenBank/DDBJ databases">
        <title>Whole genome shotgun sequence of Acrocarpospora phusangensis NBRC 108782.</title>
        <authorList>
            <person name="Komaki H."/>
            <person name="Tamura T."/>
        </authorList>
    </citation>
    <scope>NUCLEOTIDE SEQUENCE</scope>
    <source>
        <strain evidence="1">NBRC 108782</strain>
    </source>
</reference>
<dbReference type="AlphaFoldDB" id="A0A919Q6F0"/>
<dbReference type="EMBL" id="BOOA01000001">
    <property type="protein sequence ID" value="GIH21808.1"/>
    <property type="molecule type" value="Genomic_DNA"/>
</dbReference>
<organism evidence="1 2">
    <name type="scientific">Acrocarpospora phusangensis</name>
    <dbReference type="NCBI Taxonomy" id="1070424"/>
    <lineage>
        <taxon>Bacteria</taxon>
        <taxon>Bacillati</taxon>
        <taxon>Actinomycetota</taxon>
        <taxon>Actinomycetes</taxon>
        <taxon>Streptosporangiales</taxon>
        <taxon>Streptosporangiaceae</taxon>
        <taxon>Acrocarpospora</taxon>
    </lineage>
</organism>
<accession>A0A919Q6F0</accession>
<proteinExistence type="predicted"/>
<sequence length="59" mass="6341">MPGDVDYAALLRSLGSAKRHFHAPAAVAPRLPPTGWFDRALVGEELFVDAALILGEWPA</sequence>
<evidence type="ECO:0000313" key="2">
    <source>
        <dbReference type="Proteomes" id="UP000640052"/>
    </source>
</evidence>
<dbReference type="Proteomes" id="UP000640052">
    <property type="component" value="Unassembled WGS sequence"/>
</dbReference>